<evidence type="ECO:0000313" key="1">
    <source>
        <dbReference type="EMBL" id="SKC50688.1"/>
    </source>
</evidence>
<dbReference type="Proteomes" id="UP000190857">
    <property type="component" value="Unassembled WGS sequence"/>
</dbReference>
<dbReference type="STRING" id="123320.SAMN06309945_1541"/>
<accession>A0A1T5JHM0</accession>
<dbReference type="OrthoDB" id="5121327at2"/>
<sequence length="77" mass="8975">MKNVFWLIVGVGAGFVVAHEINKSQRGRDFFEDVDSRIREFTETIGDAYKEREAELKERIDTIVDEAQETLDELRKN</sequence>
<evidence type="ECO:0000313" key="2">
    <source>
        <dbReference type="Proteomes" id="UP000190857"/>
    </source>
</evidence>
<proteinExistence type="predicted"/>
<protein>
    <submittedName>
        <fullName evidence="1">Uncharacterized protein</fullName>
    </submittedName>
</protein>
<dbReference type="AlphaFoldDB" id="A0A1T5JHM0"/>
<reference evidence="1 2" key="1">
    <citation type="submission" date="2017-02" db="EMBL/GenBank/DDBJ databases">
        <authorList>
            <person name="Peterson S.W."/>
        </authorList>
    </citation>
    <scope>NUCLEOTIDE SEQUENCE [LARGE SCALE GENOMIC DNA]</scope>
    <source>
        <strain evidence="1 2">VKM Ac-2059</strain>
    </source>
</reference>
<organism evidence="1 2">
    <name type="scientific">Okibacterium fritillariae</name>
    <dbReference type="NCBI Taxonomy" id="123320"/>
    <lineage>
        <taxon>Bacteria</taxon>
        <taxon>Bacillati</taxon>
        <taxon>Actinomycetota</taxon>
        <taxon>Actinomycetes</taxon>
        <taxon>Micrococcales</taxon>
        <taxon>Microbacteriaceae</taxon>
        <taxon>Okibacterium</taxon>
    </lineage>
</organism>
<keyword evidence="2" id="KW-1185">Reference proteome</keyword>
<name>A0A1T5JHM0_9MICO</name>
<dbReference type="EMBL" id="FUZP01000001">
    <property type="protein sequence ID" value="SKC50688.1"/>
    <property type="molecule type" value="Genomic_DNA"/>
</dbReference>
<gene>
    <name evidence="1" type="ORF">SAMN06309945_1541</name>
</gene>
<dbReference type="RefSeq" id="WP_077053234.1">
    <property type="nucleotide sequence ID" value="NZ_FUZP01000001.1"/>
</dbReference>